<evidence type="ECO:0000313" key="1">
    <source>
        <dbReference type="EMBL" id="MFD1783598.1"/>
    </source>
</evidence>
<name>A0ABW4N194_9CAUL</name>
<evidence type="ECO:0000313" key="2">
    <source>
        <dbReference type="Proteomes" id="UP001597237"/>
    </source>
</evidence>
<keyword evidence="2" id="KW-1185">Reference proteome</keyword>
<evidence type="ECO:0008006" key="3">
    <source>
        <dbReference type="Google" id="ProtNLM"/>
    </source>
</evidence>
<gene>
    <name evidence="1" type="ORF">ACFSC0_09360</name>
</gene>
<proteinExistence type="predicted"/>
<accession>A0ABW4N194</accession>
<protein>
    <recommendedName>
        <fullName evidence="3">DUF2007 domain-containing protein</fullName>
    </recommendedName>
</protein>
<reference evidence="2" key="1">
    <citation type="journal article" date="2019" name="Int. J. Syst. Evol. Microbiol.">
        <title>The Global Catalogue of Microorganisms (GCM) 10K type strain sequencing project: providing services to taxonomists for standard genome sequencing and annotation.</title>
        <authorList>
            <consortium name="The Broad Institute Genomics Platform"/>
            <consortium name="The Broad Institute Genome Sequencing Center for Infectious Disease"/>
            <person name="Wu L."/>
            <person name="Ma J."/>
        </authorList>
    </citation>
    <scope>NUCLEOTIDE SEQUENCE [LARGE SCALE GENOMIC DNA]</scope>
    <source>
        <strain evidence="2">DFY28</strain>
    </source>
</reference>
<dbReference type="EMBL" id="JBHUEY010000001">
    <property type="protein sequence ID" value="MFD1783598.1"/>
    <property type="molecule type" value="Genomic_DNA"/>
</dbReference>
<sequence length="43" mass="4653">MALVQIAQFDDVTEAQVAAGAVRSAGIPVFLQNEQWGQVEAYM</sequence>
<comment type="caution">
    <text evidence="1">The sequence shown here is derived from an EMBL/GenBank/DDBJ whole genome shotgun (WGS) entry which is preliminary data.</text>
</comment>
<organism evidence="1 2">
    <name type="scientific">Phenylobacterium terrae</name>
    <dbReference type="NCBI Taxonomy" id="2665495"/>
    <lineage>
        <taxon>Bacteria</taxon>
        <taxon>Pseudomonadati</taxon>
        <taxon>Pseudomonadota</taxon>
        <taxon>Alphaproteobacteria</taxon>
        <taxon>Caulobacterales</taxon>
        <taxon>Caulobacteraceae</taxon>
        <taxon>Phenylobacterium</taxon>
    </lineage>
</organism>
<dbReference type="Proteomes" id="UP001597237">
    <property type="component" value="Unassembled WGS sequence"/>
</dbReference>
<dbReference type="RefSeq" id="WP_377283208.1">
    <property type="nucleotide sequence ID" value="NZ_JBHRSI010000008.1"/>
</dbReference>